<accession>A0ACA9QJH9</accession>
<dbReference type="Proteomes" id="UP000789920">
    <property type="component" value="Unassembled WGS sequence"/>
</dbReference>
<dbReference type="EMBL" id="CAJVQC010031283">
    <property type="protein sequence ID" value="CAG8748023.1"/>
    <property type="molecule type" value="Genomic_DNA"/>
</dbReference>
<feature type="non-terminal residue" evidence="1">
    <location>
        <position position="86"/>
    </location>
</feature>
<protein>
    <submittedName>
        <fullName evidence="1">821_t:CDS:1</fullName>
    </submittedName>
</protein>
<evidence type="ECO:0000313" key="1">
    <source>
        <dbReference type="EMBL" id="CAG8748023.1"/>
    </source>
</evidence>
<sequence>DSYNKANKIVINNYNEEERKDNYNKANKITENNDKARANKPESIIFEKNSLKQEIDDFIKNLQIDFLELLTIYFIEQQIVKNLSIT</sequence>
<feature type="non-terminal residue" evidence="1">
    <location>
        <position position="1"/>
    </location>
</feature>
<organism evidence="1 2">
    <name type="scientific">Racocetra persica</name>
    <dbReference type="NCBI Taxonomy" id="160502"/>
    <lineage>
        <taxon>Eukaryota</taxon>
        <taxon>Fungi</taxon>
        <taxon>Fungi incertae sedis</taxon>
        <taxon>Mucoromycota</taxon>
        <taxon>Glomeromycotina</taxon>
        <taxon>Glomeromycetes</taxon>
        <taxon>Diversisporales</taxon>
        <taxon>Gigasporaceae</taxon>
        <taxon>Racocetra</taxon>
    </lineage>
</organism>
<keyword evidence="2" id="KW-1185">Reference proteome</keyword>
<proteinExistence type="predicted"/>
<gene>
    <name evidence="1" type="ORF">RPERSI_LOCUS13879</name>
</gene>
<comment type="caution">
    <text evidence="1">The sequence shown here is derived from an EMBL/GenBank/DDBJ whole genome shotgun (WGS) entry which is preliminary data.</text>
</comment>
<reference evidence="1" key="1">
    <citation type="submission" date="2021-06" db="EMBL/GenBank/DDBJ databases">
        <authorList>
            <person name="Kallberg Y."/>
            <person name="Tangrot J."/>
            <person name="Rosling A."/>
        </authorList>
    </citation>
    <scope>NUCLEOTIDE SEQUENCE</scope>
    <source>
        <strain evidence="1">MA461A</strain>
    </source>
</reference>
<name>A0ACA9QJH9_9GLOM</name>
<evidence type="ECO:0000313" key="2">
    <source>
        <dbReference type="Proteomes" id="UP000789920"/>
    </source>
</evidence>